<dbReference type="OrthoDB" id="5243589at2759"/>
<dbReference type="SUPFAM" id="SSF50044">
    <property type="entry name" value="SH3-domain"/>
    <property type="match status" value="2"/>
</dbReference>
<reference evidence="2" key="1">
    <citation type="journal article" date="2021" name="Nat. Commun.">
        <title>Genetic determinants of endophytism in the Arabidopsis root mycobiome.</title>
        <authorList>
            <person name="Mesny F."/>
            <person name="Miyauchi S."/>
            <person name="Thiergart T."/>
            <person name="Pickel B."/>
            <person name="Atanasova L."/>
            <person name="Karlsson M."/>
            <person name="Huettel B."/>
            <person name="Barry K.W."/>
            <person name="Haridas S."/>
            <person name="Chen C."/>
            <person name="Bauer D."/>
            <person name="Andreopoulos W."/>
            <person name="Pangilinan J."/>
            <person name="LaButti K."/>
            <person name="Riley R."/>
            <person name="Lipzen A."/>
            <person name="Clum A."/>
            <person name="Drula E."/>
            <person name="Henrissat B."/>
            <person name="Kohler A."/>
            <person name="Grigoriev I.V."/>
            <person name="Martin F.M."/>
            <person name="Hacquard S."/>
        </authorList>
    </citation>
    <scope>NUCLEOTIDE SEQUENCE</scope>
    <source>
        <strain evidence="2">MPI-CAGE-AT-0147</strain>
    </source>
</reference>
<organism evidence="2 3">
    <name type="scientific">Dactylonectria macrodidyma</name>
    <dbReference type="NCBI Taxonomy" id="307937"/>
    <lineage>
        <taxon>Eukaryota</taxon>
        <taxon>Fungi</taxon>
        <taxon>Dikarya</taxon>
        <taxon>Ascomycota</taxon>
        <taxon>Pezizomycotina</taxon>
        <taxon>Sordariomycetes</taxon>
        <taxon>Hypocreomycetidae</taxon>
        <taxon>Hypocreales</taxon>
        <taxon>Nectriaceae</taxon>
        <taxon>Dactylonectria</taxon>
    </lineage>
</organism>
<evidence type="ECO:0000313" key="2">
    <source>
        <dbReference type="EMBL" id="KAH7156069.1"/>
    </source>
</evidence>
<dbReference type="EMBL" id="JAGMUV010000005">
    <property type="protein sequence ID" value="KAH7156069.1"/>
    <property type="molecule type" value="Genomic_DNA"/>
</dbReference>
<comment type="caution">
    <text evidence="2">The sequence shown here is derived from an EMBL/GenBank/DDBJ whole genome shotgun (WGS) entry which is preliminary data.</text>
</comment>
<dbReference type="AlphaFoldDB" id="A0A9P9F8I2"/>
<keyword evidence="3" id="KW-1185">Reference proteome</keyword>
<protein>
    <recommendedName>
        <fullName evidence="4">SH3 domain-containing protein</fullName>
    </recommendedName>
</protein>
<name>A0A9P9F8I2_9HYPO</name>
<evidence type="ECO:0008006" key="4">
    <source>
        <dbReference type="Google" id="ProtNLM"/>
    </source>
</evidence>
<feature type="region of interest" description="Disordered" evidence="1">
    <location>
        <begin position="410"/>
        <end position="437"/>
    </location>
</feature>
<feature type="compositionally biased region" description="Low complexity" evidence="1">
    <location>
        <begin position="419"/>
        <end position="437"/>
    </location>
</feature>
<evidence type="ECO:0000313" key="3">
    <source>
        <dbReference type="Proteomes" id="UP000738349"/>
    </source>
</evidence>
<accession>A0A9P9F8I2</accession>
<gene>
    <name evidence="2" type="ORF">EDB81DRAFT_645950</name>
</gene>
<dbReference type="Proteomes" id="UP000738349">
    <property type="component" value="Unassembled WGS sequence"/>
</dbReference>
<sequence>MNRSYTASSLNTAALASRDSTFDQKTSISSSATSHSSHRASLAGNAPKNGCAIGPSSSLSLLGGFCKGARAFATGGPGQAIKKVGGSGGGQGSKQDFSQEMLFGSMLAVETTIYAEPMAQCLHCDYKTIYSQLLQDMDHDPLAKQQARGMTYRSRFLYKSHVAVKALDRVFFACIFCDKLRSTCHEGDATVFQSVDLLFRHLSRHTLPLPPVAGVTVLYEQPKASSADQQDFDLIIPGGTPMLPAGPPADALDYLASLPEARATKDHIRQRNGKPQSRPDNISEVLQFLAGARILGVEYPDKWDGKWCQGWHDGVLGVFPSKIIQLEAPDKVQSIIKSVPRSLRTGVAKWEWDPKSKTVPTSWLSFSKGAQISNLAWDDPHAWYWIGTNSKGMLGIFPKSHIRIETIQDGSLDEPHGASRSSGGRSRLGSLFGRSKS</sequence>
<evidence type="ECO:0000256" key="1">
    <source>
        <dbReference type="SAM" id="MobiDB-lite"/>
    </source>
</evidence>
<dbReference type="InterPro" id="IPR036028">
    <property type="entry name" value="SH3-like_dom_sf"/>
</dbReference>
<proteinExistence type="predicted"/>